<dbReference type="GO" id="GO:0140096">
    <property type="term" value="F:catalytic activity, acting on a protein"/>
    <property type="evidence" value="ECO:0007669"/>
    <property type="project" value="UniProtKB-ARBA"/>
</dbReference>
<comment type="catalytic activity">
    <reaction evidence="12 13 14">
        <text>tRNA(Lys) + L-lysine + ATP = L-lysyl-tRNA(Lys) + AMP + diphosphate</text>
        <dbReference type="Rhea" id="RHEA:20792"/>
        <dbReference type="Rhea" id="RHEA-COMP:9696"/>
        <dbReference type="Rhea" id="RHEA-COMP:9697"/>
        <dbReference type="ChEBI" id="CHEBI:30616"/>
        <dbReference type="ChEBI" id="CHEBI:32551"/>
        <dbReference type="ChEBI" id="CHEBI:33019"/>
        <dbReference type="ChEBI" id="CHEBI:78442"/>
        <dbReference type="ChEBI" id="CHEBI:78529"/>
        <dbReference type="ChEBI" id="CHEBI:456215"/>
        <dbReference type="EC" id="6.1.1.6"/>
    </reaction>
</comment>
<dbReference type="InterPro" id="IPR044136">
    <property type="entry name" value="Lys-tRNA-ligase_II_N"/>
</dbReference>
<dbReference type="CDD" id="cd04322">
    <property type="entry name" value="LysRS_N"/>
    <property type="match status" value="1"/>
</dbReference>
<evidence type="ECO:0000256" key="11">
    <source>
        <dbReference type="ARBA" id="ARBA00023146"/>
    </source>
</evidence>
<dbReference type="CDD" id="cd00775">
    <property type="entry name" value="LysRS_core"/>
    <property type="match status" value="1"/>
</dbReference>
<evidence type="ECO:0000256" key="12">
    <source>
        <dbReference type="ARBA" id="ARBA00048573"/>
    </source>
</evidence>
<dbReference type="PIRSF" id="PIRSF039101">
    <property type="entry name" value="LysRS2"/>
    <property type="match status" value="1"/>
</dbReference>
<dbReference type="InterPro" id="IPR004364">
    <property type="entry name" value="Aa-tRNA-synt_II"/>
</dbReference>
<keyword evidence="5 13" id="KW-0436">Ligase</keyword>
<sequence>MSEEQSLSEVLQVRRDKLAKLREMGRDPFIHEKFERTAMSAEIHDNFEAFDGKEVRIAGRIMAKRTMGRAAFFDIQDMDGRIQTYIREDAIGESEYEIVSTYDIGDIVGIVGTVFKTKKNEDSVRVSEILLLSKSLQILPEKFHGLKDTDTRYRQRYVDLIVNPEVKKTFLQRNKILRAVREYLDNEGFLEVDTPILSTIAGGAVARPFITHHNTLDIDMYMRIANELYLKRLIVGGFDRVYEMGRMFRNEGMSIKHNPEYTAIEVYAAYEDFNYIMALTENLVAHCCIQANGTTKVNYQGTEIDFAPPWKRLPMAEAVKLYAGVDFSTVQSDEEAREIGKKLGLDVDSSMKKGHIINEAFETFCEEHLIQPTFITHHPVEVSPLAKRNGVDPTITNRFEAFVNTWEIANAFSELNDPIDQRERFEEQVTAREGGDDEAHMMDEDFLNALEVGLPPTGGLGIGIDRMVMLLTNAASIRDVILFPTMKPIGRPDSGSKKQEDEASE</sequence>
<evidence type="ECO:0000256" key="6">
    <source>
        <dbReference type="ARBA" id="ARBA00022723"/>
    </source>
</evidence>
<evidence type="ECO:0000256" key="8">
    <source>
        <dbReference type="ARBA" id="ARBA00022840"/>
    </source>
</evidence>
<evidence type="ECO:0000256" key="4">
    <source>
        <dbReference type="ARBA" id="ARBA00022490"/>
    </source>
</evidence>
<organism evidence="16 17">
    <name type="scientific">Acidaminobacter hydrogenoformans DSM 2784</name>
    <dbReference type="NCBI Taxonomy" id="1120920"/>
    <lineage>
        <taxon>Bacteria</taxon>
        <taxon>Bacillati</taxon>
        <taxon>Bacillota</taxon>
        <taxon>Clostridia</taxon>
        <taxon>Peptostreptococcales</taxon>
        <taxon>Acidaminobacteraceae</taxon>
        <taxon>Acidaminobacter</taxon>
    </lineage>
</organism>
<dbReference type="EC" id="6.1.1.6" evidence="13"/>
<keyword evidence="8 13" id="KW-0067">ATP-binding</keyword>
<dbReference type="HAMAP" id="MF_00252">
    <property type="entry name" value="Lys_tRNA_synth_class2"/>
    <property type="match status" value="1"/>
</dbReference>
<comment type="subunit">
    <text evidence="3 13">Homodimer.</text>
</comment>
<feature type="binding site" evidence="13">
    <location>
        <position position="407"/>
    </location>
    <ligand>
        <name>Mg(2+)</name>
        <dbReference type="ChEBI" id="CHEBI:18420"/>
        <label>1</label>
    </ligand>
</feature>
<dbReference type="GO" id="GO:0005524">
    <property type="term" value="F:ATP binding"/>
    <property type="evidence" value="ECO:0007669"/>
    <property type="project" value="UniProtKB-UniRule"/>
</dbReference>
<accession>A0A1G5RPM4</accession>
<dbReference type="Proteomes" id="UP000199208">
    <property type="component" value="Unassembled WGS sequence"/>
</dbReference>
<feature type="binding site" evidence="13">
    <location>
        <position position="400"/>
    </location>
    <ligand>
        <name>Mg(2+)</name>
        <dbReference type="ChEBI" id="CHEBI:18420"/>
        <label>1</label>
    </ligand>
</feature>
<dbReference type="GO" id="GO:0004824">
    <property type="term" value="F:lysine-tRNA ligase activity"/>
    <property type="evidence" value="ECO:0007669"/>
    <property type="project" value="UniProtKB-UniRule"/>
</dbReference>
<dbReference type="GO" id="GO:0005829">
    <property type="term" value="C:cytosol"/>
    <property type="evidence" value="ECO:0007669"/>
    <property type="project" value="TreeGrafter"/>
</dbReference>
<feature type="binding site" evidence="13">
    <location>
        <position position="407"/>
    </location>
    <ligand>
        <name>Mg(2+)</name>
        <dbReference type="ChEBI" id="CHEBI:18420"/>
        <label>2</label>
    </ligand>
</feature>
<evidence type="ECO:0000256" key="1">
    <source>
        <dbReference type="ARBA" id="ARBA00004496"/>
    </source>
</evidence>
<dbReference type="InterPro" id="IPR012340">
    <property type="entry name" value="NA-bd_OB-fold"/>
</dbReference>
<keyword evidence="7 13" id="KW-0547">Nucleotide-binding</keyword>
<name>A0A1G5RPM4_9FIRM</name>
<dbReference type="InterPro" id="IPR034762">
    <property type="entry name" value="Lys-tRNA-ligase_II_bac/euk"/>
</dbReference>
<dbReference type="Gene3D" id="2.40.50.140">
    <property type="entry name" value="Nucleic acid-binding proteins"/>
    <property type="match status" value="1"/>
</dbReference>
<evidence type="ECO:0000259" key="15">
    <source>
        <dbReference type="PROSITE" id="PS50862"/>
    </source>
</evidence>
<evidence type="ECO:0000256" key="13">
    <source>
        <dbReference type="HAMAP-Rule" id="MF_00252"/>
    </source>
</evidence>
<dbReference type="GO" id="GO:0006430">
    <property type="term" value="P:lysyl-tRNA aminoacylation"/>
    <property type="evidence" value="ECO:0007669"/>
    <property type="project" value="UniProtKB-UniRule"/>
</dbReference>
<gene>
    <name evidence="13" type="primary">lysS</name>
    <name evidence="16" type="ORF">SAMN03080599_00003</name>
</gene>
<evidence type="ECO:0000256" key="7">
    <source>
        <dbReference type="ARBA" id="ARBA00022741"/>
    </source>
</evidence>
<dbReference type="SUPFAM" id="SSF55681">
    <property type="entry name" value="Class II aaRS and biotin synthetases"/>
    <property type="match status" value="1"/>
</dbReference>
<dbReference type="InterPro" id="IPR004365">
    <property type="entry name" value="NA-bd_OB_tRNA"/>
</dbReference>
<dbReference type="NCBIfam" id="TIGR00499">
    <property type="entry name" value="lysS_bact"/>
    <property type="match status" value="1"/>
</dbReference>
<comment type="cofactor">
    <cofactor evidence="13 14">
        <name>Mg(2+)</name>
        <dbReference type="ChEBI" id="CHEBI:18420"/>
    </cofactor>
    <text evidence="13 14">Binds 3 Mg(2+) ions per subunit.</text>
</comment>
<evidence type="ECO:0000256" key="5">
    <source>
        <dbReference type="ARBA" id="ARBA00022598"/>
    </source>
</evidence>
<keyword evidence="10 13" id="KW-0648">Protein biosynthesis</keyword>
<dbReference type="EMBL" id="FMWL01000001">
    <property type="protein sequence ID" value="SCZ75967.1"/>
    <property type="molecule type" value="Genomic_DNA"/>
</dbReference>
<dbReference type="GO" id="GO:0000049">
    <property type="term" value="F:tRNA binding"/>
    <property type="evidence" value="ECO:0007669"/>
    <property type="project" value="TreeGrafter"/>
</dbReference>
<dbReference type="PROSITE" id="PS50862">
    <property type="entry name" value="AA_TRNA_LIGASE_II"/>
    <property type="match status" value="1"/>
</dbReference>
<dbReference type="SUPFAM" id="SSF50249">
    <property type="entry name" value="Nucleic acid-binding proteins"/>
    <property type="match status" value="1"/>
</dbReference>
<dbReference type="Pfam" id="PF01336">
    <property type="entry name" value="tRNA_anti-codon"/>
    <property type="match status" value="1"/>
</dbReference>
<dbReference type="PRINTS" id="PR00982">
    <property type="entry name" value="TRNASYNTHLYS"/>
</dbReference>
<dbReference type="RefSeq" id="WP_242870732.1">
    <property type="nucleotide sequence ID" value="NZ_FMWL01000001.1"/>
</dbReference>
<protein>
    <recommendedName>
        <fullName evidence="13">Lysine--tRNA ligase</fullName>
        <ecNumber evidence="13">6.1.1.6</ecNumber>
    </recommendedName>
    <alternativeName>
        <fullName evidence="13">Lysyl-tRNA synthetase</fullName>
        <shortName evidence="13">LysRS</shortName>
    </alternativeName>
</protein>
<keyword evidence="11 13" id="KW-0030">Aminoacyl-tRNA synthetase</keyword>
<dbReference type="InterPro" id="IPR006195">
    <property type="entry name" value="aa-tRNA-synth_II"/>
</dbReference>
<evidence type="ECO:0000313" key="16">
    <source>
        <dbReference type="EMBL" id="SCZ75967.1"/>
    </source>
</evidence>
<dbReference type="STRING" id="1120920.SAMN03080599_00003"/>
<dbReference type="GO" id="GO:0000287">
    <property type="term" value="F:magnesium ion binding"/>
    <property type="evidence" value="ECO:0007669"/>
    <property type="project" value="UniProtKB-UniRule"/>
</dbReference>
<dbReference type="Pfam" id="PF00152">
    <property type="entry name" value="tRNA-synt_2"/>
    <property type="match status" value="1"/>
</dbReference>
<dbReference type="AlphaFoldDB" id="A0A1G5RPM4"/>
<dbReference type="NCBIfam" id="NF001756">
    <property type="entry name" value="PRK00484.1"/>
    <property type="match status" value="1"/>
</dbReference>
<dbReference type="FunFam" id="2.40.50.140:FF:000024">
    <property type="entry name" value="Lysine--tRNA ligase"/>
    <property type="match status" value="1"/>
</dbReference>
<dbReference type="FunFam" id="3.30.930.10:FF:000001">
    <property type="entry name" value="Lysine--tRNA ligase"/>
    <property type="match status" value="1"/>
</dbReference>
<dbReference type="Gene3D" id="3.30.930.10">
    <property type="entry name" value="Bira Bifunctional Protein, Domain 2"/>
    <property type="match status" value="1"/>
</dbReference>
<comment type="subcellular location">
    <subcellularLocation>
        <location evidence="1 13">Cytoplasm</location>
    </subcellularLocation>
</comment>
<evidence type="ECO:0000313" key="17">
    <source>
        <dbReference type="Proteomes" id="UP000199208"/>
    </source>
</evidence>
<evidence type="ECO:0000256" key="10">
    <source>
        <dbReference type="ARBA" id="ARBA00022917"/>
    </source>
</evidence>
<dbReference type="PANTHER" id="PTHR42918:SF15">
    <property type="entry name" value="LYSINE--TRNA LIGASE, CHLOROPLASTIC_MITOCHONDRIAL"/>
    <property type="match status" value="1"/>
</dbReference>
<evidence type="ECO:0000256" key="2">
    <source>
        <dbReference type="ARBA" id="ARBA00008226"/>
    </source>
</evidence>
<dbReference type="GO" id="GO:0016740">
    <property type="term" value="F:transferase activity"/>
    <property type="evidence" value="ECO:0007669"/>
    <property type="project" value="UniProtKB-ARBA"/>
</dbReference>
<keyword evidence="6 13" id="KW-0479">Metal-binding</keyword>
<dbReference type="InterPro" id="IPR002313">
    <property type="entry name" value="Lys-tRNA-ligase_II"/>
</dbReference>
<evidence type="ECO:0000256" key="9">
    <source>
        <dbReference type="ARBA" id="ARBA00022842"/>
    </source>
</evidence>
<evidence type="ECO:0000256" key="3">
    <source>
        <dbReference type="ARBA" id="ARBA00011738"/>
    </source>
</evidence>
<dbReference type="InterPro" id="IPR018149">
    <property type="entry name" value="Lys-tRNA-synth_II_C"/>
</dbReference>
<keyword evidence="4 13" id="KW-0963">Cytoplasm</keyword>
<keyword evidence="9 13" id="KW-0460">Magnesium</keyword>
<comment type="similarity">
    <text evidence="2 13">Belongs to the class-II aminoacyl-tRNA synthetase family.</text>
</comment>
<proteinExistence type="inferred from homology"/>
<keyword evidence="17" id="KW-1185">Reference proteome</keyword>
<evidence type="ECO:0000256" key="14">
    <source>
        <dbReference type="RuleBase" id="RU000336"/>
    </source>
</evidence>
<reference evidence="16 17" key="1">
    <citation type="submission" date="2016-10" db="EMBL/GenBank/DDBJ databases">
        <authorList>
            <person name="de Groot N.N."/>
        </authorList>
    </citation>
    <scope>NUCLEOTIDE SEQUENCE [LARGE SCALE GENOMIC DNA]</scope>
    <source>
        <strain evidence="16 17">DSM 2784</strain>
    </source>
</reference>
<dbReference type="InterPro" id="IPR045864">
    <property type="entry name" value="aa-tRNA-synth_II/BPL/LPL"/>
</dbReference>
<feature type="domain" description="Aminoacyl-transfer RNA synthetases class-II family profile" evidence="15">
    <location>
        <begin position="170"/>
        <end position="488"/>
    </location>
</feature>
<dbReference type="PANTHER" id="PTHR42918">
    <property type="entry name" value="LYSYL-TRNA SYNTHETASE"/>
    <property type="match status" value="1"/>
</dbReference>